<reference evidence="1 2" key="1">
    <citation type="submission" date="2019-03" db="EMBL/GenBank/DDBJ databases">
        <title>Genomic Encyclopedia of Type Strains, Phase IV (KMG-IV): sequencing the most valuable type-strain genomes for metagenomic binning, comparative biology and taxonomic classification.</title>
        <authorList>
            <person name="Goeker M."/>
        </authorList>
    </citation>
    <scope>NUCLEOTIDE SEQUENCE [LARGE SCALE GENOMIC DNA]</scope>
    <source>
        <strain evidence="1 2">DSM 100451</strain>
    </source>
</reference>
<accession>A0A4R1QV88</accession>
<evidence type="ECO:0000313" key="2">
    <source>
        <dbReference type="Proteomes" id="UP000295184"/>
    </source>
</evidence>
<sequence>MMIQSFLQQALVRLGPSVQVLAWLEQLPFVPRWLRPVRVRARR</sequence>
<name>A0A4R1QV88_9FIRM</name>
<dbReference type="AlphaFoldDB" id="A0A4R1QV88"/>
<comment type="caution">
    <text evidence="1">The sequence shown here is derived from an EMBL/GenBank/DDBJ whole genome shotgun (WGS) entry which is preliminary data.</text>
</comment>
<dbReference type="GeneID" id="97380937"/>
<organism evidence="1 2">
    <name type="scientific">Allofournierella massiliensis</name>
    <dbReference type="NCBI Taxonomy" id="1650663"/>
    <lineage>
        <taxon>Bacteria</taxon>
        <taxon>Bacillati</taxon>
        <taxon>Bacillota</taxon>
        <taxon>Clostridia</taxon>
        <taxon>Eubacteriales</taxon>
        <taxon>Oscillospiraceae</taxon>
        <taxon>Allofournierella</taxon>
    </lineage>
</organism>
<dbReference type="RefSeq" id="WP_276870350.1">
    <property type="nucleotide sequence ID" value="NZ_CABKVM010000017.1"/>
</dbReference>
<dbReference type="Proteomes" id="UP000295184">
    <property type="component" value="Unassembled WGS sequence"/>
</dbReference>
<dbReference type="EMBL" id="SLUM01000024">
    <property type="protein sequence ID" value="TCL54070.1"/>
    <property type="molecule type" value="Genomic_DNA"/>
</dbReference>
<gene>
    <name evidence="1" type="ORF">EDD77_12434</name>
</gene>
<protein>
    <submittedName>
        <fullName evidence="1">Uncharacterized protein</fullName>
    </submittedName>
</protein>
<evidence type="ECO:0000313" key="1">
    <source>
        <dbReference type="EMBL" id="TCL54070.1"/>
    </source>
</evidence>
<proteinExistence type="predicted"/>